<protein>
    <submittedName>
        <fullName evidence="1">AlpA family phage regulatory protein</fullName>
    </submittedName>
</protein>
<dbReference type="KEGG" id="ssau:H8M03_10330"/>
<dbReference type="EMBL" id="CP060697">
    <property type="protein sequence ID" value="QNM82400.1"/>
    <property type="molecule type" value="Genomic_DNA"/>
</dbReference>
<dbReference type="Pfam" id="PF05930">
    <property type="entry name" value="Phage_AlpA"/>
    <property type="match status" value="1"/>
</dbReference>
<dbReference type="RefSeq" id="WP_187479355.1">
    <property type="nucleotide sequence ID" value="NZ_CP060697.1"/>
</dbReference>
<dbReference type="InterPro" id="IPR052931">
    <property type="entry name" value="Prophage_regulatory_activator"/>
</dbReference>
<gene>
    <name evidence="1" type="ORF">H8M03_10330</name>
</gene>
<accession>A0A7G9L1A1</accession>
<organism evidence="1 2">
    <name type="scientific">Sphingomonas sabuli</name>
    <dbReference type="NCBI Taxonomy" id="2764186"/>
    <lineage>
        <taxon>Bacteria</taxon>
        <taxon>Pseudomonadati</taxon>
        <taxon>Pseudomonadota</taxon>
        <taxon>Alphaproteobacteria</taxon>
        <taxon>Sphingomonadales</taxon>
        <taxon>Sphingomonadaceae</taxon>
        <taxon>Sphingomonas</taxon>
    </lineage>
</organism>
<evidence type="ECO:0000313" key="1">
    <source>
        <dbReference type="EMBL" id="QNM82400.1"/>
    </source>
</evidence>
<name>A0A7G9L1A1_9SPHN</name>
<dbReference type="AlphaFoldDB" id="A0A7G9L1A1"/>
<proteinExistence type="predicted"/>
<dbReference type="PANTHER" id="PTHR36154">
    <property type="entry name" value="DNA-BINDING TRANSCRIPTIONAL ACTIVATOR ALPA"/>
    <property type="match status" value="1"/>
</dbReference>
<evidence type="ECO:0000313" key="2">
    <source>
        <dbReference type="Proteomes" id="UP000515861"/>
    </source>
</evidence>
<dbReference type="PANTHER" id="PTHR36154:SF1">
    <property type="entry name" value="DNA-BINDING TRANSCRIPTIONAL ACTIVATOR ALPA"/>
    <property type="match status" value="1"/>
</dbReference>
<dbReference type="Gene3D" id="1.10.238.160">
    <property type="match status" value="1"/>
</dbReference>
<sequence length="62" mass="7276">MSTPENNLLGLKRVREMTSLGKSTIYRMIAGKQFPRPLRLSERRVAWRQSDINDWLDTRAKS</sequence>
<keyword evidence="2" id="KW-1185">Reference proteome</keyword>
<dbReference type="Proteomes" id="UP000515861">
    <property type="component" value="Chromosome"/>
</dbReference>
<dbReference type="InterPro" id="IPR010260">
    <property type="entry name" value="AlpA"/>
</dbReference>
<reference evidence="1 2" key="1">
    <citation type="submission" date="2020-08" db="EMBL/GenBank/DDBJ databases">
        <title>Sphingomonas sp. sand1-3 16S ribosomal RNA gene Genome sequencing and assembly.</title>
        <authorList>
            <person name="Kang M."/>
        </authorList>
    </citation>
    <scope>NUCLEOTIDE SEQUENCE [LARGE SCALE GENOMIC DNA]</scope>
    <source>
        <strain evidence="2">sand1-3</strain>
    </source>
</reference>